<dbReference type="InterPro" id="IPR021911">
    <property type="entry name" value="ATAD3_N"/>
</dbReference>
<evidence type="ECO:0000313" key="13">
    <source>
        <dbReference type="WBParaSite" id="PTRK_0000283300.1"/>
    </source>
</evidence>
<keyword evidence="5" id="KW-0067">ATP-binding</keyword>
<dbReference type="InterPro" id="IPR003959">
    <property type="entry name" value="ATPase_AAA_core"/>
</dbReference>
<evidence type="ECO:0000256" key="7">
    <source>
        <dbReference type="ARBA" id="ARBA00023128"/>
    </source>
</evidence>
<evidence type="ECO:0000256" key="5">
    <source>
        <dbReference type="ARBA" id="ARBA00022840"/>
    </source>
</evidence>
<keyword evidence="3" id="KW-0547">Nucleotide-binding</keyword>
<evidence type="ECO:0000256" key="9">
    <source>
        <dbReference type="ARBA" id="ARBA00023271"/>
    </source>
</evidence>
<dbReference type="SUPFAM" id="SSF52540">
    <property type="entry name" value="P-loop containing nucleoside triphosphate hydrolases"/>
    <property type="match status" value="1"/>
</dbReference>
<dbReference type="PANTHER" id="PTHR23075">
    <property type="entry name" value="PUTATIVE ATP-ASE"/>
    <property type="match status" value="1"/>
</dbReference>
<dbReference type="GO" id="GO:0005743">
    <property type="term" value="C:mitochondrial inner membrane"/>
    <property type="evidence" value="ECO:0007669"/>
    <property type="project" value="UniProtKB-SubCell"/>
</dbReference>
<feature type="compositionally biased region" description="Basic and acidic residues" evidence="10">
    <location>
        <begin position="55"/>
        <end position="69"/>
    </location>
</feature>
<evidence type="ECO:0000313" key="12">
    <source>
        <dbReference type="Proteomes" id="UP000038045"/>
    </source>
</evidence>
<keyword evidence="8" id="KW-0472">Membrane</keyword>
<dbReference type="GO" id="GO:0016887">
    <property type="term" value="F:ATP hydrolysis activity"/>
    <property type="evidence" value="ECO:0007669"/>
    <property type="project" value="InterPro"/>
</dbReference>
<dbReference type="WBParaSite" id="PTRK_0000283300.1">
    <property type="protein sequence ID" value="PTRK_0000283300.1"/>
    <property type="gene ID" value="PTRK_0000283300"/>
</dbReference>
<dbReference type="CDD" id="cd19512">
    <property type="entry name" value="RecA-like_ATAD3-like"/>
    <property type="match status" value="1"/>
</dbReference>
<dbReference type="SMART" id="SM00382">
    <property type="entry name" value="AAA"/>
    <property type="match status" value="1"/>
</dbReference>
<dbReference type="GO" id="GO:0007005">
    <property type="term" value="P:mitochondrion organization"/>
    <property type="evidence" value="ECO:0007669"/>
    <property type="project" value="TreeGrafter"/>
</dbReference>
<keyword evidence="7" id="KW-0496">Mitochondrion</keyword>
<feature type="compositionally biased region" description="Polar residues" evidence="10">
    <location>
        <begin position="23"/>
        <end position="49"/>
    </location>
</feature>
<dbReference type="GO" id="GO:0042645">
    <property type="term" value="C:mitochondrial nucleoid"/>
    <property type="evidence" value="ECO:0007669"/>
    <property type="project" value="UniProtKB-SubCell"/>
</dbReference>
<evidence type="ECO:0000256" key="4">
    <source>
        <dbReference type="ARBA" id="ARBA00022792"/>
    </source>
</evidence>
<dbReference type="AlphaFoldDB" id="A0A0N4Z6M7"/>
<sequence length="593" mass="67314">MSWLFGVKPQGVPNVPPPDFNPENGQGAPNSSNTQQQPAGSSISQYSFDSSALERAARAAKELEKSGNAREALELSRLQEITRQKEIDKDKTLLEAQITNAKIEQTRVMEEERRKTLNEETKHARSRADYQDQLARKRTQEEIALKQKFEEENRRKQEESIAKQEAIRKKTIEHELQLRHKFDLEKIDTEVKARAKAARENRDVNLEQLRANEEERRKTVVEQIKTSGALIGSGLQEFFSDKKKMTAFVGTATALAVGWYAAKRGSSIAAKYVETHLGKPNLVRETSRITPLEIARHPINTVKQVFRKTSDPLEGVVIAPKLESRLRDIAITTKNVKRNNGLFRNVLFYGPPGTGKTLFAKSLAKHSGLDYAILTGGDVAPMGADGVSAIHKVFDWAHTSRKGLVLFVDEADAFLRKRSTEKISEHMRAMLNAFLYRTGEQSSKFMLILASNQPEQFDWAINDRLDELVYFGLPEQPERERILIQYFKQYIVDLATSKSRTSRLKIDDFDWIELIKDISIKTEGMSGRELSKLVFGWQALAYASEDGVLTKKIIEDSLENAINQHKRKMDWLLKEINTLNPKAHGNLALDNKL</sequence>
<keyword evidence="9" id="KW-1135">Mitochondrion nucleoid</keyword>
<evidence type="ECO:0000256" key="1">
    <source>
        <dbReference type="ARBA" id="ARBA00004273"/>
    </source>
</evidence>
<evidence type="ECO:0000256" key="2">
    <source>
        <dbReference type="ARBA" id="ARBA00004436"/>
    </source>
</evidence>
<evidence type="ECO:0000256" key="3">
    <source>
        <dbReference type="ARBA" id="ARBA00022741"/>
    </source>
</evidence>
<accession>A0A0N4Z6M7</accession>
<evidence type="ECO:0000256" key="10">
    <source>
        <dbReference type="SAM" id="MobiDB-lite"/>
    </source>
</evidence>
<dbReference type="InterPro" id="IPR003593">
    <property type="entry name" value="AAA+_ATPase"/>
</dbReference>
<dbReference type="STRING" id="131310.A0A0N4Z6M7"/>
<proteinExistence type="predicted"/>
<evidence type="ECO:0000256" key="6">
    <source>
        <dbReference type="ARBA" id="ARBA00023054"/>
    </source>
</evidence>
<dbReference type="PANTHER" id="PTHR23075:SF0">
    <property type="entry name" value="ATPASE FAMILY AAA DOMAIN-CONTAINING PROTEIN 3"/>
    <property type="match status" value="1"/>
</dbReference>
<feature type="region of interest" description="Disordered" evidence="10">
    <location>
        <begin position="116"/>
        <end position="135"/>
    </location>
</feature>
<dbReference type="GO" id="GO:0005524">
    <property type="term" value="F:ATP binding"/>
    <property type="evidence" value="ECO:0007669"/>
    <property type="project" value="UniProtKB-KW"/>
</dbReference>
<keyword evidence="4" id="KW-0999">Mitochondrion inner membrane</keyword>
<feature type="region of interest" description="Disordered" evidence="10">
    <location>
        <begin position="1"/>
        <end position="69"/>
    </location>
</feature>
<feature type="domain" description="AAA+ ATPase" evidence="11">
    <location>
        <begin position="342"/>
        <end position="475"/>
    </location>
</feature>
<evidence type="ECO:0000256" key="8">
    <source>
        <dbReference type="ARBA" id="ARBA00023136"/>
    </source>
</evidence>
<evidence type="ECO:0000259" key="11">
    <source>
        <dbReference type="SMART" id="SM00382"/>
    </source>
</evidence>
<dbReference type="Gene3D" id="3.40.50.300">
    <property type="entry name" value="P-loop containing nucleotide triphosphate hydrolases"/>
    <property type="match status" value="1"/>
</dbReference>
<dbReference type="FunFam" id="3.40.50.300:FF:000470">
    <property type="entry name" value="ATPase family, AAA domain containing 3A"/>
    <property type="match status" value="1"/>
</dbReference>
<dbReference type="Pfam" id="PF12037">
    <property type="entry name" value="ATAD3_N"/>
    <property type="match status" value="1"/>
</dbReference>
<dbReference type="Pfam" id="PF00004">
    <property type="entry name" value="AAA"/>
    <property type="match status" value="1"/>
</dbReference>
<dbReference type="InterPro" id="IPR027417">
    <property type="entry name" value="P-loop_NTPase"/>
</dbReference>
<dbReference type="GO" id="GO:0008270">
    <property type="term" value="F:zinc ion binding"/>
    <property type="evidence" value="ECO:0007669"/>
    <property type="project" value="TreeGrafter"/>
</dbReference>
<name>A0A0N4Z6M7_PARTI</name>
<protein>
    <submittedName>
        <fullName evidence="13">AAA domain-containing protein</fullName>
    </submittedName>
</protein>
<keyword evidence="12" id="KW-1185">Reference proteome</keyword>
<reference evidence="13" key="1">
    <citation type="submission" date="2017-02" db="UniProtKB">
        <authorList>
            <consortium name="WormBaseParasite"/>
        </authorList>
    </citation>
    <scope>IDENTIFICATION</scope>
</reference>
<organism evidence="12 13">
    <name type="scientific">Parastrongyloides trichosuri</name>
    <name type="common">Possum-specific nematode worm</name>
    <dbReference type="NCBI Taxonomy" id="131310"/>
    <lineage>
        <taxon>Eukaryota</taxon>
        <taxon>Metazoa</taxon>
        <taxon>Ecdysozoa</taxon>
        <taxon>Nematoda</taxon>
        <taxon>Chromadorea</taxon>
        <taxon>Rhabditida</taxon>
        <taxon>Tylenchina</taxon>
        <taxon>Panagrolaimomorpha</taxon>
        <taxon>Strongyloidoidea</taxon>
        <taxon>Strongyloididae</taxon>
        <taxon>Parastrongyloides</taxon>
    </lineage>
</organism>
<comment type="subcellular location">
    <subcellularLocation>
        <location evidence="1">Mitochondrion inner membrane</location>
    </subcellularLocation>
    <subcellularLocation>
        <location evidence="2">Mitochondrion matrix</location>
        <location evidence="2">Mitochondrion nucleoid</location>
    </subcellularLocation>
</comment>
<dbReference type="Proteomes" id="UP000038045">
    <property type="component" value="Unplaced"/>
</dbReference>
<keyword evidence="6" id="KW-0175">Coiled coil</keyword>